<feature type="compositionally biased region" description="Low complexity" evidence="1">
    <location>
        <begin position="1"/>
        <end position="19"/>
    </location>
</feature>
<keyword evidence="2" id="KW-1133">Transmembrane helix</keyword>
<accession>A0A1X6P8D4</accession>
<feature type="transmembrane region" description="Helical" evidence="2">
    <location>
        <begin position="51"/>
        <end position="72"/>
    </location>
</feature>
<evidence type="ECO:0000313" key="4">
    <source>
        <dbReference type="Proteomes" id="UP000218209"/>
    </source>
</evidence>
<dbReference type="AlphaFoldDB" id="A0A1X6P8D4"/>
<keyword evidence="4" id="KW-1185">Reference proteome</keyword>
<feature type="region of interest" description="Disordered" evidence="1">
    <location>
        <begin position="1"/>
        <end position="31"/>
    </location>
</feature>
<dbReference type="EMBL" id="KV918845">
    <property type="protein sequence ID" value="OSX77149.1"/>
    <property type="molecule type" value="Genomic_DNA"/>
</dbReference>
<protein>
    <submittedName>
        <fullName evidence="3">Uncharacterized protein</fullName>
    </submittedName>
</protein>
<evidence type="ECO:0000256" key="1">
    <source>
        <dbReference type="SAM" id="MobiDB-lite"/>
    </source>
</evidence>
<dbReference type="Proteomes" id="UP000218209">
    <property type="component" value="Unassembled WGS sequence"/>
</dbReference>
<organism evidence="3 4">
    <name type="scientific">Porphyra umbilicalis</name>
    <name type="common">Purple laver</name>
    <name type="synonym">Red alga</name>
    <dbReference type="NCBI Taxonomy" id="2786"/>
    <lineage>
        <taxon>Eukaryota</taxon>
        <taxon>Rhodophyta</taxon>
        <taxon>Bangiophyceae</taxon>
        <taxon>Bangiales</taxon>
        <taxon>Bangiaceae</taxon>
        <taxon>Porphyra</taxon>
    </lineage>
</organism>
<proteinExistence type="predicted"/>
<name>A0A1X6P8D4_PORUM</name>
<keyword evidence="2" id="KW-0812">Transmembrane</keyword>
<reference evidence="3 4" key="1">
    <citation type="submission" date="2017-03" db="EMBL/GenBank/DDBJ databases">
        <title>WGS assembly of Porphyra umbilicalis.</title>
        <authorList>
            <person name="Brawley S.H."/>
            <person name="Blouin N.A."/>
            <person name="Ficko-Blean E."/>
            <person name="Wheeler G.L."/>
            <person name="Lohr M."/>
            <person name="Goodson H.V."/>
            <person name="Jenkins J.W."/>
            <person name="Blaby-Haas C.E."/>
            <person name="Helliwell K.E."/>
            <person name="Chan C."/>
            <person name="Marriage T."/>
            <person name="Bhattacharya D."/>
            <person name="Klein A.S."/>
            <person name="Badis Y."/>
            <person name="Brodie J."/>
            <person name="Cao Y."/>
            <person name="Collen J."/>
            <person name="Dittami S.M."/>
            <person name="Gachon C.M."/>
            <person name="Green B.R."/>
            <person name="Karpowicz S."/>
            <person name="Kim J.W."/>
            <person name="Kudahl U."/>
            <person name="Lin S."/>
            <person name="Michel G."/>
            <person name="Mittag M."/>
            <person name="Olson B.J."/>
            <person name="Pangilinan J."/>
            <person name="Peng Y."/>
            <person name="Qiu H."/>
            <person name="Shu S."/>
            <person name="Singer J.T."/>
            <person name="Smith A.G."/>
            <person name="Sprecher B.N."/>
            <person name="Wagner V."/>
            <person name="Wang W."/>
            <person name="Wang Z.-Y."/>
            <person name="Yan J."/>
            <person name="Yarish C."/>
            <person name="Zoeuner-Riek S."/>
            <person name="Zhuang Y."/>
            <person name="Zou Y."/>
            <person name="Lindquist E.A."/>
            <person name="Grimwood J."/>
            <person name="Barry K."/>
            <person name="Rokhsar D.S."/>
            <person name="Schmutz J."/>
            <person name="Stiller J.W."/>
            <person name="Grossman A.R."/>
            <person name="Prochnik S.E."/>
        </authorList>
    </citation>
    <scope>NUCLEOTIDE SEQUENCE [LARGE SCALE GENOMIC DNA]</scope>
    <source>
        <strain evidence="3">4086291</strain>
    </source>
</reference>
<evidence type="ECO:0000256" key="2">
    <source>
        <dbReference type="SAM" id="Phobius"/>
    </source>
</evidence>
<sequence length="82" mass="8681">MNAAVARTAARTASQASRSMHTTAVRQGGHGGDYEYLHAARMYSDKPKSKLTCGAAIFGGVAVGLYIPYFAVQFSLKKAGLK</sequence>
<evidence type="ECO:0000313" key="3">
    <source>
        <dbReference type="EMBL" id="OSX77149.1"/>
    </source>
</evidence>
<keyword evidence="2" id="KW-0472">Membrane</keyword>
<gene>
    <name evidence="3" type="ORF">BU14_0159s0004</name>
</gene>